<keyword evidence="2" id="KW-0813">Transport</keyword>
<sequence>MTRKSAQTPLLWIVAGGFFMQTLDTTIVNTALPAMAADLGVTALALKPVVVAYMITMAMIMPASGWLADRYGSRNVYFTTVLAFVLGSLLCAFSHTPTQLVMARVLQGAGASMLLPIGRLTVLRSVSPKEFISAAAFMAIGGQIGPVFGPVLGGVFVQTLSWHWIFLINVPVGLIGMCAVLRYMPSQKQEGTPRFDFIGCMLLAACLVAFSLALDVPAADHQAAWAMGLLVLSGLSALGYYLHARRRAHPLFPLSLFRETNYTVGIAGNLVCRIGAAAVPFLLPLMMQLGMGYSPLHSGLMLVPVAIAGAVSKSWVSPLIMRFGYERFLIANTLFVGFWIISFALFSPEWPLWLQIIQLAAFGLGNSMQYSAMNSVTLTSLSPQQAGPGNSLFSMFQMVAMGLGVTVGGALVTLIAGPARHLVPAFTWSFVCVGLITWISALVWRRLDNNRLDQVIKQARTASKAA</sequence>
<dbReference type="EMBL" id="PYAL01000001">
    <property type="protein sequence ID" value="RXN93309.1"/>
    <property type="molecule type" value="Genomic_DNA"/>
</dbReference>
<keyword evidence="10" id="KW-1185">Reference proteome</keyword>
<gene>
    <name evidence="9" type="ORF">C7R54_06330</name>
</gene>
<dbReference type="OrthoDB" id="9807274at2"/>
<evidence type="ECO:0000256" key="1">
    <source>
        <dbReference type="ARBA" id="ARBA00004651"/>
    </source>
</evidence>
<feature type="transmembrane region" description="Helical" evidence="7">
    <location>
        <begin position="392"/>
        <end position="416"/>
    </location>
</feature>
<feature type="transmembrane region" description="Helical" evidence="7">
    <location>
        <begin position="162"/>
        <end position="183"/>
    </location>
</feature>
<feature type="domain" description="Major facilitator superfamily (MFS) profile" evidence="8">
    <location>
        <begin position="10"/>
        <end position="452"/>
    </location>
</feature>
<dbReference type="InterPro" id="IPR011701">
    <property type="entry name" value="MFS"/>
</dbReference>
<evidence type="ECO:0000313" key="9">
    <source>
        <dbReference type="EMBL" id="RXN93309.1"/>
    </source>
</evidence>
<evidence type="ECO:0000259" key="8">
    <source>
        <dbReference type="PROSITE" id="PS50850"/>
    </source>
</evidence>
<evidence type="ECO:0000256" key="5">
    <source>
        <dbReference type="ARBA" id="ARBA00022989"/>
    </source>
</evidence>
<evidence type="ECO:0000256" key="2">
    <source>
        <dbReference type="ARBA" id="ARBA00022448"/>
    </source>
</evidence>
<feature type="transmembrane region" description="Helical" evidence="7">
    <location>
        <begin position="422"/>
        <end position="444"/>
    </location>
</feature>
<protein>
    <submittedName>
        <fullName evidence="9">MFS transporter</fullName>
    </submittedName>
</protein>
<feature type="transmembrane region" description="Helical" evidence="7">
    <location>
        <begin position="101"/>
        <end position="122"/>
    </location>
</feature>
<evidence type="ECO:0000256" key="7">
    <source>
        <dbReference type="SAM" id="Phobius"/>
    </source>
</evidence>
<accession>A0A4Q1HQR6</accession>
<dbReference type="InterPro" id="IPR020846">
    <property type="entry name" value="MFS_dom"/>
</dbReference>
<comment type="caution">
    <text evidence="9">The sequence shown here is derived from an EMBL/GenBank/DDBJ whole genome shotgun (WGS) entry which is preliminary data.</text>
</comment>
<keyword evidence="4 7" id="KW-0812">Transmembrane</keyword>
<dbReference type="AlphaFoldDB" id="A0A4Q1HQR6"/>
<dbReference type="InterPro" id="IPR036259">
    <property type="entry name" value="MFS_trans_sf"/>
</dbReference>
<feature type="transmembrane region" description="Helical" evidence="7">
    <location>
        <begin position="134"/>
        <end position="156"/>
    </location>
</feature>
<keyword evidence="5 7" id="KW-1133">Transmembrane helix</keyword>
<feature type="transmembrane region" description="Helical" evidence="7">
    <location>
        <begin position="195"/>
        <end position="216"/>
    </location>
</feature>
<feature type="transmembrane region" description="Helical" evidence="7">
    <location>
        <begin position="222"/>
        <end position="242"/>
    </location>
</feature>
<dbReference type="Proteomes" id="UP000290849">
    <property type="component" value="Unassembled WGS sequence"/>
</dbReference>
<reference evidence="9 10" key="1">
    <citation type="journal article" date="2017" name="Int. J. Syst. Evol. Microbiol.">
        <title>Achromobacter aloeverae sp. nov., isolated from the root of Aloe vera (L.) Burm.f.</title>
        <authorList>
            <person name="Kuncharoen N."/>
            <person name="Muramatsu Y."/>
            <person name="Shibata C."/>
            <person name="Kamakura Y."/>
            <person name="Nakagawa Y."/>
            <person name="Tanasupawat S."/>
        </authorList>
    </citation>
    <scope>NUCLEOTIDE SEQUENCE [LARGE SCALE GENOMIC DNA]</scope>
    <source>
        <strain evidence="9 10">AVA-1</strain>
    </source>
</reference>
<dbReference type="GO" id="GO:0005886">
    <property type="term" value="C:plasma membrane"/>
    <property type="evidence" value="ECO:0007669"/>
    <property type="project" value="UniProtKB-SubCell"/>
</dbReference>
<dbReference type="RefSeq" id="WP_129149264.1">
    <property type="nucleotide sequence ID" value="NZ_JBHSDO010000006.1"/>
</dbReference>
<evidence type="ECO:0000256" key="6">
    <source>
        <dbReference type="ARBA" id="ARBA00023136"/>
    </source>
</evidence>
<comment type="subcellular location">
    <subcellularLocation>
        <location evidence="1">Cell membrane</location>
        <topology evidence="1">Multi-pass membrane protein</topology>
    </subcellularLocation>
</comment>
<feature type="transmembrane region" description="Helical" evidence="7">
    <location>
        <begin position="328"/>
        <end position="346"/>
    </location>
</feature>
<feature type="transmembrane region" description="Helical" evidence="7">
    <location>
        <begin position="46"/>
        <end position="68"/>
    </location>
</feature>
<name>A0A4Q1HQR6_9BURK</name>
<evidence type="ECO:0000256" key="4">
    <source>
        <dbReference type="ARBA" id="ARBA00022692"/>
    </source>
</evidence>
<dbReference type="Gene3D" id="1.20.1250.20">
    <property type="entry name" value="MFS general substrate transporter like domains"/>
    <property type="match status" value="1"/>
</dbReference>
<dbReference type="PROSITE" id="PS50850">
    <property type="entry name" value="MFS"/>
    <property type="match status" value="1"/>
</dbReference>
<keyword evidence="3" id="KW-1003">Cell membrane</keyword>
<dbReference type="PANTHER" id="PTHR42718:SF46">
    <property type="entry name" value="BLR6921 PROTEIN"/>
    <property type="match status" value="1"/>
</dbReference>
<dbReference type="Gene3D" id="1.20.1720.10">
    <property type="entry name" value="Multidrug resistance protein D"/>
    <property type="match status" value="1"/>
</dbReference>
<keyword evidence="6 7" id="KW-0472">Membrane</keyword>
<dbReference type="PRINTS" id="PR01036">
    <property type="entry name" value="TCRTETB"/>
</dbReference>
<feature type="transmembrane region" description="Helical" evidence="7">
    <location>
        <begin position="75"/>
        <end position="95"/>
    </location>
</feature>
<dbReference type="SUPFAM" id="SSF103473">
    <property type="entry name" value="MFS general substrate transporter"/>
    <property type="match status" value="1"/>
</dbReference>
<dbReference type="PANTHER" id="PTHR42718">
    <property type="entry name" value="MAJOR FACILITATOR SUPERFAMILY MULTIDRUG TRANSPORTER MFSC"/>
    <property type="match status" value="1"/>
</dbReference>
<feature type="transmembrane region" description="Helical" evidence="7">
    <location>
        <begin position="262"/>
        <end position="283"/>
    </location>
</feature>
<dbReference type="GO" id="GO:0022857">
    <property type="term" value="F:transmembrane transporter activity"/>
    <property type="evidence" value="ECO:0007669"/>
    <property type="project" value="InterPro"/>
</dbReference>
<evidence type="ECO:0000313" key="10">
    <source>
        <dbReference type="Proteomes" id="UP000290849"/>
    </source>
</evidence>
<dbReference type="Pfam" id="PF07690">
    <property type="entry name" value="MFS_1"/>
    <property type="match status" value="1"/>
</dbReference>
<proteinExistence type="predicted"/>
<feature type="transmembrane region" description="Helical" evidence="7">
    <location>
        <begin position="295"/>
        <end position="316"/>
    </location>
</feature>
<evidence type="ECO:0000256" key="3">
    <source>
        <dbReference type="ARBA" id="ARBA00022475"/>
    </source>
</evidence>
<organism evidence="9 10">
    <name type="scientific">Achromobacter aloeverae</name>
    <dbReference type="NCBI Taxonomy" id="1750518"/>
    <lineage>
        <taxon>Bacteria</taxon>
        <taxon>Pseudomonadati</taxon>
        <taxon>Pseudomonadota</taxon>
        <taxon>Betaproteobacteria</taxon>
        <taxon>Burkholderiales</taxon>
        <taxon>Alcaligenaceae</taxon>
        <taxon>Achromobacter</taxon>
    </lineage>
</organism>